<dbReference type="OrthoDB" id="8191639at2759"/>
<evidence type="ECO:0000256" key="1">
    <source>
        <dbReference type="SAM" id="MobiDB-lite"/>
    </source>
</evidence>
<feature type="transmembrane region" description="Helical" evidence="2">
    <location>
        <begin position="201"/>
        <end position="222"/>
    </location>
</feature>
<evidence type="ECO:0000313" key="4">
    <source>
        <dbReference type="Proteomes" id="UP000054097"/>
    </source>
</evidence>
<keyword evidence="2" id="KW-0472">Membrane</keyword>
<protein>
    <submittedName>
        <fullName evidence="3">Uncharacterized protein</fullName>
    </submittedName>
</protein>
<accession>A0A0C2X7I6</accession>
<feature type="region of interest" description="Disordered" evidence="1">
    <location>
        <begin position="75"/>
        <end position="138"/>
    </location>
</feature>
<feature type="compositionally biased region" description="Polar residues" evidence="1">
    <location>
        <begin position="1"/>
        <end position="20"/>
    </location>
</feature>
<keyword evidence="4" id="KW-1185">Reference proteome</keyword>
<evidence type="ECO:0000256" key="2">
    <source>
        <dbReference type="SAM" id="Phobius"/>
    </source>
</evidence>
<dbReference type="HOGENOM" id="CLU_017508_0_0_1"/>
<dbReference type="Proteomes" id="UP000054097">
    <property type="component" value="Unassembled WGS sequence"/>
</dbReference>
<keyword evidence="2" id="KW-1133">Transmembrane helix</keyword>
<sequence>MSYNIQETHQTEPFNNSSLPQRGRNVPQAYRRGPATFSGSRGQFEALPTTTLYETPWDQQTPDVNNLSFTDVSSFHGNYEPRRENSDAQPLLGDEKSPPTLAYPPETVISDAKRRDSDNNVFEELGPVPSSANSQTDFGLRNTRKRRPRPISNWTPSRHPVWPELFEPIHWPPLIFLTVLVIFTYPMLFLSAFIAEGRTLFWTRFIVGAAASFIGFVLGLALMQIGKRILEAATWATLIHRSLDGRGGTTLGELDAKSTYPNFTSLGVSLLVERNIRSIYWRGSRSYDRKPWSLFVLIFTITSILAASISFLLGRLIDISTSHQLQGNYYNEVSVIGDVSASDIANAGIQLDATKSFIQTWTVSPFGDGGQVPVPVKLQYGGEDVYFAELSNHLLPGGLGLGTFQQTRDGDNNNTTPDLNIIPSLATNINEVAVGAVVRYSRWGLRLKCEKLSDPRRNIVPQSPANMTYAYVPRDSILSLMDGLGLQDVPFSWDKPFLKDQDQVPEGIDMGTIGLVGSWKDDGVAQTFYSHTIDDGKKGKGWVVFDMVMMRLNMTLTPSGSFGVHSADQTIGYDSAFCVEVIEPYVVDAYNSTTGHAQTFNVVGRGDLSTLNYDYGKRVGGKLEGLNNTLSSIGRFGPYAVGHDSSRNQIIKDNGRDFQWVPSPTAISWTDGYGPEGYTLLSAERLQASLGKADAAQFLPYLTGSQPVVAYHYTENGVAHAKLLPVPTVLTLTTLWLVGCFCAFFVPRLPLGVPRRDFSLFTWIATFEGDGILQAVVDHKGLRRHMDLEELRQQIGEQKVRYGY</sequence>
<gene>
    <name evidence="3" type="ORF">M408DRAFT_331326</name>
</gene>
<proteinExistence type="predicted"/>
<reference evidence="4" key="2">
    <citation type="submission" date="2015-01" db="EMBL/GenBank/DDBJ databases">
        <title>Evolutionary Origins and Diversification of the Mycorrhizal Mutualists.</title>
        <authorList>
            <consortium name="DOE Joint Genome Institute"/>
            <consortium name="Mycorrhizal Genomics Consortium"/>
            <person name="Kohler A."/>
            <person name="Kuo A."/>
            <person name="Nagy L.G."/>
            <person name="Floudas D."/>
            <person name="Copeland A."/>
            <person name="Barry K.W."/>
            <person name="Cichocki N."/>
            <person name="Veneault-Fourrey C."/>
            <person name="LaButti K."/>
            <person name="Lindquist E.A."/>
            <person name="Lipzen A."/>
            <person name="Lundell T."/>
            <person name="Morin E."/>
            <person name="Murat C."/>
            <person name="Riley R."/>
            <person name="Ohm R."/>
            <person name="Sun H."/>
            <person name="Tunlid A."/>
            <person name="Henrissat B."/>
            <person name="Grigoriev I.V."/>
            <person name="Hibbett D.S."/>
            <person name="Martin F."/>
        </authorList>
    </citation>
    <scope>NUCLEOTIDE SEQUENCE [LARGE SCALE GENOMIC DNA]</scope>
    <source>
        <strain evidence="4">MAFF 305830</strain>
    </source>
</reference>
<dbReference type="EMBL" id="KN824316">
    <property type="protein sequence ID" value="KIM25222.1"/>
    <property type="molecule type" value="Genomic_DNA"/>
</dbReference>
<feature type="transmembrane region" description="Helical" evidence="2">
    <location>
        <begin position="174"/>
        <end position="195"/>
    </location>
</feature>
<feature type="transmembrane region" description="Helical" evidence="2">
    <location>
        <begin position="292"/>
        <end position="313"/>
    </location>
</feature>
<organism evidence="3 4">
    <name type="scientific">Serendipita vermifera MAFF 305830</name>
    <dbReference type="NCBI Taxonomy" id="933852"/>
    <lineage>
        <taxon>Eukaryota</taxon>
        <taxon>Fungi</taxon>
        <taxon>Dikarya</taxon>
        <taxon>Basidiomycota</taxon>
        <taxon>Agaricomycotina</taxon>
        <taxon>Agaricomycetes</taxon>
        <taxon>Sebacinales</taxon>
        <taxon>Serendipitaceae</taxon>
        <taxon>Serendipita</taxon>
    </lineage>
</organism>
<evidence type="ECO:0000313" key="3">
    <source>
        <dbReference type="EMBL" id="KIM25222.1"/>
    </source>
</evidence>
<dbReference type="AlphaFoldDB" id="A0A0C2X7I6"/>
<name>A0A0C2X7I6_SERVB</name>
<dbReference type="STRING" id="933852.A0A0C2X7I6"/>
<keyword evidence="2" id="KW-0812">Transmembrane</keyword>
<reference evidence="3 4" key="1">
    <citation type="submission" date="2014-04" db="EMBL/GenBank/DDBJ databases">
        <authorList>
            <consortium name="DOE Joint Genome Institute"/>
            <person name="Kuo A."/>
            <person name="Zuccaro A."/>
            <person name="Kohler A."/>
            <person name="Nagy L.G."/>
            <person name="Floudas D."/>
            <person name="Copeland A."/>
            <person name="Barry K.W."/>
            <person name="Cichocki N."/>
            <person name="Veneault-Fourrey C."/>
            <person name="LaButti K."/>
            <person name="Lindquist E.A."/>
            <person name="Lipzen A."/>
            <person name="Lundell T."/>
            <person name="Morin E."/>
            <person name="Murat C."/>
            <person name="Sun H."/>
            <person name="Tunlid A."/>
            <person name="Henrissat B."/>
            <person name="Grigoriev I.V."/>
            <person name="Hibbett D.S."/>
            <person name="Martin F."/>
            <person name="Nordberg H.P."/>
            <person name="Cantor M.N."/>
            <person name="Hua S.X."/>
        </authorList>
    </citation>
    <scope>NUCLEOTIDE SEQUENCE [LARGE SCALE GENOMIC DNA]</scope>
    <source>
        <strain evidence="3 4">MAFF 305830</strain>
    </source>
</reference>
<feature type="region of interest" description="Disordered" evidence="1">
    <location>
        <begin position="1"/>
        <end position="42"/>
    </location>
</feature>